<feature type="transmembrane region" description="Helical" evidence="1">
    <location>
        <begin position="12"/>
        <end position="36"/>
    </location>
</feature>
<keyword evidence="1" id="KW-1133">Transmembrane helix</keyword>
<dbReference type="RefSeq" id="WP_094957987.1">
    <property type="nucleotide sequence ID" value="NZ_NOIF01000133.1"/>
</dbReference>
<keyword evidence="1" id="KW-0472">Membrane</keyword>
<sequence>MKLKEALVAKGVMSIVVMTINILINAIILIFAWNSLLSSVHPGLPEFSFLNAIGIVLVTCAIQGKFSLQVSIK</sequence>
<feature type="transmembrane region" description="Helical" evidence="1">
    <location>
        <begin position="48"/>
        <end position="68"/>
    </location>
</feature>
<dbReference type="Proteomes" id="UP000215999">
    <property type="component" value="Unassembled WGS sequence"/>
</dbReference>
<dbReference type="EMBL" id="NOIF01000133">
    <property type="protein sequence ID" value="OZS42677.1"/>
    <property type="molecule type" value="Genomic_DNA"/>
</dbReference>
<keyword evidence="3" id="KW-1185">Reference proteome</keyword>
<reference evidence="2 3" key="1">
    <citation type="journal article" date="2016" name="Antonie Van Leeuwenhoek">
        <title>Photobacterium sanguinicancri sp. nov. isolated from marine animals.</title>
        <authorList>
            <person name="Gomez-Gil B."/>
            <person name="Roque A."/>
            <person name="Rotllant G."/>
            <person name="Romalde J.L."/>
            <person name="Doce A."/>
            <person name="Eggermont M."/>
            <person name="Defoirdt T."/>
        </authorList>
    </citation>
    <scope>NUCLEOTIDE SEQUENCE [LARGE SCALE GENOMIC DNA]</scope>
    <source>
        <strain evidence="2 3">CAIM 1827</strain>
    </source>
</reference>
<evidence type="ECO:0000313" key="3">
    <source>
        <dbReference type="Proteomes" id="UP000215999"/>
    </source>
</evidence>
<keyword evidence="1" id="KW-0812">Transmembrane</keyword>
<proteinExistence type="predicted"/>
<evidence type="ECO:0000313" key="2">
    <source>
        <dbReference type="EMBL" id="OZS42677.1"/>
    </source>
</evidence>
<accession>A0ABX4FV71</accession>
<comment type="caution">
    <text evidence="2">The sequence shown here is derived from an EMBL/GenBank/DDBJ whole genome shotgun (WGS) entry which is preliminary data.</text>
</comment>
<protein>
    <submittedName>
        <fullName evidence="2">Uncharacterized protein</fullName>
    </submittedName>
</protein>
<gene>
    <name evidence="2" type="ORF">ASV53_17165</name>
</gene>
<organism evidence="2 3">
    <name type="scientific">Photobacterium sanguinicancri</name>
    <dbReference type="NCBI Taxonomy" id="875932"/>
    <lineage>
        <taxon>Bacteria</taxon>
        <taxon>Pseudomonadati</taxon>
        <taxon>Pseudomonadota</taxon>
        <taxon>Gammaproteobacteria</taxon>
        <taxon>Vibrionales</taxon>
        <taxon>Vibrionaceae</taxon>
        <taxon>Photobacterium</taxon>
    </lineage>
</organism>
<name>A0ABX4FV71_9GAMM</name>
<evidence type="ECO:0000256" key="1">
    <source>
        <dbReference type="SAM" id="Phobius"/>
    </source>
</evidence>